<dbReference type="EMBL" id="JBHRZF010000133">
    <property type="protein sequence ID" value="MFC3861203.1"/>
    <property type="molecule type" value="Genomic_DNA"/>
</dbReference>
<keyword evidence="3" id="KW-1185">Reference proteome</keyword>
<dbReference type="PROSITE" id="PS51340">
    <property type="entry name" value="MOSC"/>
    <property type="match status" value="1"/>
</dbReference>
<name>A0ABV8A9S9_9DEIO</name>
<dbReference type="RefSeq" id="WP_380077870.1">
    <property type="nucleotide sequence ID" value="NZ_JBHRZF010000133.1"/>
</dbReference>
<evidence type="ECO:0000313" key="2">
    <source>
        <dbReference type="EMBL" id="MFC3861203.1"/>
    </source>
</evidence>
<dbReference type="Proteomes" id="UP001595748">
    <property type="component" value="Unassembled WGS sequence"/>
</dbReference>
<dbReference type="PANTHER" id="PTHR14237">
    <property type="entry name" value="MOLYBDOPTERIN COFACTOR SULFURASE MOSC"/>
    <property type="match status" value="1"/>
</dbReference>
<evidence type="ECO:0000259" key="1">
    <source>
        <dbReference type="PROSITE" id="PS51340"/>
    </source>
</evidence>
<accession>A0ABV8A9S9</accession>
<dbReference type="Pfam" id="PF03476">
    <property type="entry name" value="MOSC_N"/>
    <property type="match status" value="1"/>
</dbReference>
<dbReference type="Pfam" id="PF03473">
    <property type="entry name" value="MOSC"/>
    <property type="match status" value="1"/>
</dbReference>
<comment type="caution">
    <text evidence="2">The sequence shown here is derived from an EMBL/GenBank/DDBJ whole genome shotgun (WGS) entry which is preliminary data.</text>
</comment>
<dbReference type="InterPro" id="IPR005302">
    <property type="entry name" value="MoCF_Sase_C"/>
</dbReference>
<feature type="domain" description="MOSC" evidence="1">
    <location>
        <begin position="130"/>
        <end position="272"/>
    </location>
</feature>
<dbReference type="SUPFAM" id="SSF141673">
    <property type="entry name" value="MOSC N-terminal domain-like"/>
    <property type="match status" value="1"/>
</dbReference>
<sequence length="282" mass="31784">MTEPLHLTELHLTELHLYPIKSLGGLSVKQWDIDPRGLRLDRRWMLVRPDGRLHTQRESPTLRLLRVTIEADGLQVHAPDRPSLRVPFHPEGAARIVTVWSDETVGILVSAACDRWFSDHLGCPVNLVFMPEDAERWQENLPYRSRLSFADGNPFHLVNESSVADLSRASGRILRPADLRPNLVVRGPQPYAEDYWRRIRIGSVEFDVVESCARCGVINIDDRARVTPEPLRTLARTRRTCDGLPFGQNMVQAAPPEQRTGTLGVGDPVEVLAVGDTPNPMY</sequence>
<proteinExistence type="predicted"/>
<protein>
    <submittedName>
        <fullName evidence="2">MOSC domain-containing protein</fullName>
    </submittedName>
</protein>
<evidence type="ECO:0000313" key="3">
    <source>
        <dbReference type="Proteomes" id="UP001595748"/>
    </source>
</evidence>
<dbReference type="InterPro" id="IPR005303">
    <property type="entry name" value="MOCOS_middle"/>
</dbReference>
<reference evidence="3" key="1">
    <citation type="journal article" date="2019" name="Int. J. Syst. Evol. Microbiol.">
        <title>The Global Catalogue of Microorganisms (GCM) 10K type strain sequencing project: providing services to taxonomists for standard genome sequencing and annotation.</title>
        <authorList>
            <consortium name="The Broad Institute Genomics Platform"/>
            <consortium name="The Broad Institute Genome Sequencing Center for Infectious Disease"/>
            <person name="Wu L."/>
            <person name="Ma J."/>
        </authorList>
    </citation>
    <scope>NUCLEOTIDE SEQUENCE [LARGE SCALE GENOMIC DNA]</scope>
    <source>
        <strain evidence="3">CCTCC AB 2013263</strain>
    </source>
</reference>
<dbReference type="PANTHER" id="PTHR14237:SF19">
    <property type="entry name" value="MITOCHONDRIAL AMIDOXIME REDUCING COMPONENT 1"/>
    <property type="match status" value="1"/>
</dbReference>
<gene>
    <name evidence="2" type="ORF">ACFOPQ_10575</name>
</gene>
<dbReference type="InterPro" id="IPR011037">
    <property type="entry name" value="Pyrv_Knase-like_insert_dom_sf"/>
</dbReference>
<organism evidence="2 3">
    <name type="scientific">Deinococcus antarcticus</name>
    <dbReference type="NCBI Taxonomy" id="1298767"/>
    <lineage>
        <taxon>Bacteria</taxon>
        <taxon>Thermotogati</taxon>
        <taxon>Deinococcota</taxon>
        <taxon>Deinococci</taxon>
        <taxon>Deinococcales</taxon>
        <taxon>Deinococcaceae</taxon>
        <taxon>Deinococcus</taxon>
    </lineage>
</organism>
<dbReference type="SUPFAM" id="SSF50800">
    <property type="entry name" value="PK beta-barrel domain-like"/>
    <property type="match status" value="1"/>
</dbReference>